<gene>
    <name evidence="2" type="ORF">C6N75_14725</name>
</gene>
<name>A0A2S9PVN6_9ACTN</name>
<dbReference type="EMBL" id="PVLV01000202">
    <property type="protein sequence ID" value="PRH78481.1"/>
    <property type="molecule type" value="Genomic_DNA"/>
</dbReference>
<keyword evidence="1" id="KW-1133">Transmembrane helix</keyword>
<reference evidence="2 3" key="1">
    <citation type="submission" date="2018-03" db="EMBL/GenBank/DDBJ databases">
        <title>Novel Streptomyces sp. from soil.</title>
        <authorList>
            <person name="Tan G.Y.A."/>
            <person name="Lee Z.Y."/>
        </authorList>
    </citation>
    <scope>NUCLEOTIDE SEQUENCE [LARGE SCALE GENOMIC DNA]</scope>
    <source>
        <strain evidence="2 3">ST5x</strain>
    </source>
</reference>
<dbReference type="RefSeq" id="WP_105869350.1">
    <property type="nucleotide sequence ID" value="NZ_PVLV01000202.1"/>
</dbReference>
<accession>A0A2S9PVN6</accession>
<keyword evidence="1" id="KW-0472">Membrane</keyword>
<keyword evidence="3" id="KW-1185">Reference proteome</keyword>
<evidence type="ECO:0000313" key="3">
    <source>
        <dbReference type="Proteomes" id="UP000239322"/>
    </source>
</evidence>
<sequence length="485" mass="51560">MVSYAELSPDERALWDAFPEGRRVELRAGGERGAVRARVIAALLLGHAGPEGRDGAGAVPAVRLAGARVTGRLELAGAELACALHLEDCVIADGVNLTGALTRSICVRESELSGLHAQMARIGGRLDLRGCTVRGRVVLRNARIDGELVLDGAELSHAEGKPLDAGGLEMGGGVWGQHGLVVDGGVRLRGARLPGGLFLDGARLRAARGTAALQLENAALAALHLGAGFTAEGGVSLRGARVEGEVSFAGAALGEGCTGVDLTRLRATELAFTPASAPAGPVRLQGCRVEILRDHPDAWPPVVGLQGFVYEWLDPRDDARDGTARRLAWLRREPEYSPQPYEQLAGWYRRVGHDDLARRVLLARQRRRRATLGPLERAWSRLLDVTVGFGYRPQRALLWVLLLTALGTAVFSAGTPKPVKPGEGAPFSPLVYALDLLVPLGNLGQRSAWYWPDGLQRGTAYLLIAAGWLLTTALVAGVTRALSKN</sequence>
<comment type="caution">
    <text evidence="2">The sequence shown here is derived from an EMBL/GenBank/DDBJ whole genome shotgun (WGS) entry which is preliminary data.</text>
</comment>
<evidence type="ECO:0000313" key="2">
    <source>
        <dbReference type="EMBL" id="PRH78481.1"/>
    </source>
</evidence>
<protein>
    <submittedName>
        <fullName evidence="2">Oxidoreductase</fullName>
    </submittedName>
</protein>
<dbReference type="Proteomes" id="UP000239322">
    <property type="component" value="Unassembled WGS sequence"/>
</dbReference>
<evidence type="ECO:0000256" key="1">
    <source>
        <dbReference type="SAM" id="Phobius"/>
    </source>
</evidence>
<keyword evidence="1" id="KW-0812">Transmembrane</keyword>
<organism evidence="2 3">
    <name type="scientific">Streptomyces solincola</name>
    <dbReference type="NCBI Taxonomy" id="2100817"/>
    <lineage>
        <taxon>Bacteria</taxon>
        <taxon>Bacillati</taxon>
        <taxon>Actinomycetota</taxon>
        <taxon>Actinomycetes</taxon>
        <taxon>Kitasatosporales</taxon>
        <taxon>Streptomycetaceae</taxon>
        <taxon>Streptomyces</taxon>
    </lineage>
</organism>
<dbReference type="Gene3D" id="2.160.20.80">
    <property type="entry name" value="E3 ubiquitin-protein ligase SopA"/>
    <property type="match status" value="1"/>
</dbReference>
<dbReference type="OrthoDB" id="5194370at2"/>
<proteinExistence type="predicted"/>
<dbReference type="AlphaFoldDB" id="A0A2S9PVN6"/>
<feature type="transmembrane region" description="Helical" evidence="1">
    <location>
        <begin position="396"/>
        <end position="414"/>
    </location>
</feature>
<feature type="transmembrane region" description="Helical" evidence="1">
    <location>
        <begin position="460"/>
        <end position="482"/>
    </location>
</feature>